<dbReference type="EMBL" id="JAIWYP010000140">
    <property type="protein sequence ID" value="KAH3689181.1"/>
    <property type="molecule type" value="Genomic_DNA"/>
</dbReference>
<reference evidence="1" key="1">
    <citation type="journal article" date="2019" name="bioRxiv">
        <title>The Genome of the Zebra Mussel, Dreissena polymorpha: A Resource for Invasive Species Research.</title>
        <authorList>
            <person name="McCartney M.A."/>
            <person name="Auch B."/>
            <person name="Kono T."/>
            <person name="Mallez S."/>
            <person name="Zhang Y."/>
            <person name="Obille A."/>
            <person name="Becker A."/>
            <person name="Abrahante J.E."/>
            <person name="Garbe J."/>
            <person name="Badalamenti J.P."/>
            <person name="Herman A."/>
            <person name="Mangelson H."/>
            <person name="Liachko I."/>
            <person name="Sullivan S."/>
            <person name="Sone E.D."/>
            <person name="Koren S."/>
            <person name="Silverstein K.A.T."/>
            <person name="Beckman K.B."/>
            <person name="Gohl D.M."/>
        </authorList>
    </citation>
    <scope>NUCLEOTIDE SEQUENCE</scope>
    <source>
        <strain evidence="1">Duluth1</strain>
        <tissue evidence="1">Whole animal</tissue>
    </source>
</reference>
<gene>
    <name evidence="1" type="ORF">DPMN_191807</name>
</gene>
<evidence type="ECO:0000313" key="2">
    <source>
        <dbReference type="Proteomes" id="UP000828390"/>
    </source>
</evidence>
<keyword evidence="2" id="KW-1185">Reference proteome</keyword>
<evidence type="ECO:0000313" key="1">
    <source>
        <dbReference type="EMBL" id="KAH3689181.1"/>
    </source>
</evidence>
<name>A0A9D3XXM4_DREPO</name>
<organism evidence="1 2">
    <name type="scientific">Dreissena polymorpha</name>
    <name type="common">Zebra mussel</name>
    <name type="synonym">Mytilus polymorpha</name>
    <dbReference type="NCBI Taxonomy" id="45954"/>
    <lineage>
        <taxon>Eukaryota</taxon>
        <taxon>Metazoa</taxon>
        <taxon>Spiralia</taxon>
        <taxon>Lophotrochozoa</taxon>
        <taxon>Mollusca</taxon>
        <taxon>Bivalvia</taxon>
        <taxon>Autobranchia</taxon>
        <taxon>Heteroconchia</taxon>
        <taxon>Euheterodonta</taxon>
        <taxon>Imparidentia</taxon>
        <taxon>Neoheterodontei</taxon>
        <taxon>Myida</taxon>
        <taxon>Dreissenoidea</taxon>
        <taxon>Dreissenidae</taxon>
        <taxon>Dreissena</taxon>
    </lineage>
</organism>
<dbReference type="AlphaFoldDB" id="A0A9D3XXM4"/>
<accession>A0A9D3XXM4</accession>
<sequence length="82" mass="9222">MLPQNCVICAKRILSSRQAYKLSQSGQKLPSLLMRPQNFVCLYIVHRSSLLDCADATMGLMPYEVREAPDQLAYLCSLVRSS</sequence>
<reference evidence="1" key="2">
    <citation type="submission" date="2020-11" db="EMBL/GenBank/DDBJ databases">
        <authorList>
            <person name="McCartney M.A."/>
            <person name="Auch B."/>
            <person name="Kono T."/>
            <person name="Mallez S."/>
            <person name="Becker A."/>
            <person name="Gohl D.M."/>
            <person name="Silverstein K.A.T."/>
            <person name="Koren S."/>
            <person name="Bechman K.B."/>
            <person name="Herman A."/>
            <person name="Abrahante J.E."/>
            <person name="Garbe J."/>
        </authorList>
    </citation>
    <scope>NUCLEOTIDE SEQUENCE</scope>
    <source>
        <strain evidence="1">Duluth1</strain>
        <tissue evidence="1">Whole animal</tissue>
    </source>
</reference>
<protein>
    <submittedName>
        <fullName evidence="1">Uncharacterized protein</fullName>
    </submittedName>
</protein>
<proteinExistence type="predicted"/>
<comment type="caution">
    <text evidence="1">The sequence shown here is derived from an EMBL/GenBank/DDBJ whole genome shotgun (WGS) entry which is preliminary data.</text>
</comment>
<dbReference type="Proteomes" id="UP000828390">
    <property type="component" value="Unassembled WGS sequence"/>
</dbReference>